<evidence type="ECO:0000313" key="2">
    <source>
        <dbReference type="EMBL" id="RAL01146.1"/>
    </source>
</evidence>
<dbReference type="VEuPathDB" id="FungiDB:BO80DRAFT_355522"/>
<feature type="compositionally biased region" description="Low complexity" evidence="1">
    <location>
        <begin position="407"/>
        <end position="419"/>
    </location>
</feature>
<feature type="compositionally biased region" description="Polar residues" evidence="1">
    <location>
        <begin position="1136"/>
        <end position="1153"/>
    </location>
</feature>
<feature type="compositionally biased region" description="Low complexity" evidence="1">
    <location>
        <begin position="911"/>
        <end position="928"/>
    </location>
</feature>
<dbReference type="GeneID" id="37220625"/>
<dbReference type="RefSeq" id="XP_025575473.1">
    <property type="nucleotide sequence ID" value="XM_025715760.1"/>
</dbReference>
<feature type="compositionally biased region" description="Polar residues" evidence="1">
    <location>
        <begin position="632"/>
        <end position="649"/>
    </location>
</feature>
<dbReference type="OrthoDB" id="5382203at2759"/>
<feature type="compositionally biased region" description="Low complexity" evidence="1">
    <location>
        <begin position="506"/>
        <end position="535"/>
    </location>
</feature>
<evidence type="ECO:0000256" key="1">
    <source>
        <dbReference type="SAM" id="MobiDB-lite"/>
    </source>
</evidence>
<feature type="compositionally biased region" description="Polar residues" evidence="1">
    <location>
        <begin position="707"/>
        <end position="716"/>
    </location>
</feature>
<feature type="compositionally biased region" description="Polar residues" evidence="1">
    <location>
        <begin position="992"/>
        <end position="1020"/>
    </location>
</feature>
<feature type="compositionally biased region" description="Basic and acidic residues" evidence="1">
    <location>
        <begin position="461"/>
        <end position="472"/>
    </location>
</feature>
<reference evidence="2 3" key="1">
    <citation type="submission" date="2018-02" db="EMBL/GenBank/DDBJ databases">
        <title>The genomes of Aspergillus section Nigri reveals drivers in fungal speciation.</title>
        <authorList>
            <consortium name="DOE Joint Genome Institute"/>
            <person name="Vesth T.C."/>
            <person name="Nybo J."/>
            <person name="Theobald S."/>
            <person name="Brandl J."/>
            <person name="Frisvad J.C."/>
            <person name="Nielsen K.F."/>
            <person name="Lyhne E.K."/>
            <person name="Kogle M.E."/>
            <person name="Kuo A."/>
            <person name="Riley R."/>
            <person name="Clum A."/>
            <person name="Nolan M."/>
            <person name="Lipzen A."/>
            <person name="Salamov A."/>
            <person name="Henrissat B."/>
            <person name="Wiebenga A."/>
            <person name="De vries R.P."/>
            <person name="Grigoriev I.V."/>
            <person name="Mortensen U.H."/>
            <person name="Andersen M.R."/>
            <person name="Baker S.E."/>
        </authorList>
    </citation>
    <scope>NUCLEOTIDE SEQUENCE [LARGE SCALE GENOMIC DNA]</scope>
    <source>
        <strain evidence="2 3">CBS 121593</strain>
    </source>
</reference>
<sequence>MQHSKGLESPELGRTVSRSRSTSMSSDSQLSRTHLLAPPPVIPAPSYIASSAAAQIITADQEFNAADFVADDEGHGSSASALVTREALSALNAFLDNLLFNILAAAKSTQLVNIRPAVAEVLKPRLAKEMVSAADDELSEYLGGPEDEQIEFRGGQTSIGDFDLVRSWKLTRLRCMVYTRLGDMEEDDEEDYINQEILGEDEGGLRRLASHVGYITPAASIFLTSIIEHIGEQALVIAGETARSRLSANLGDDNESVEAGANRGSMDRLIVEDHDMERLALNPTLGRLWRTWRKRVRGANLSRAVSRESLRHRHSLVFMNGSRKNSAVTIGEISPRSASSRSATSPLSETRPELDPASVPLPVSEHDIQEIETPNFLPELDTSDVQTMQAVVAHKVRPHSLMVLTLPSPRSPSSNGNSPLTPKIQTVKITRHARSRSLPNAGPEEASGVEEPAERSSPTPSEERRRLETMYEHDEDDEPDVEQRHQSKVDGTANKPRTADEKEPADATAATPSTSGASVEVATSAASSTSVSSSALIEELEGHETGEKPVLAIDESTTPGPIDAAPGTQGVDSTPAQPAADHDDASQAPDADLSTTEPSAPPTAQPSADDAAVDKLPRPVSISGESTHSDSSRTLPFKSSTPPLVTGSHQRYGRSSPGISSVNSGIERAAVQRLSGRYSASVASSIYSKPRRSGSFSSSRERRPVTAGSSTSQVSSKLKGLIGRPGDSGSIRLRSSSEVSRVSTRESTYEDTSGLDDLIRSEETIHFTLTPKSMREMELPDSPRWRAQQPSTVDLTDLEKSTSPPAETIPRSRTSTASSKSIVDLPTVPKYSQPKPRSIEIPATNPQQKSMVGPARDAKQSLESTSDFSNFLKSTGPNTPTTPATIESSPLKSPRLRRLSDATEIAKKLTRPASGAVSVSSSARSGPRMEARSAVVPRGDQTSDLIDFIREGPPTAGAHRIPRTVAPFRDTMDSDELQAIEPGRTGTAAPSVASSTAEKSMTSIGSRTGLLESTSRTSAPTVLAKETSMMSSGAVSASDDFRPPRTRRRVPDPYAIDLDDDDLDDLLEEPKPKRDEESLIDFLRNVPPPEAAPAPQPLATNTNARRSSSAGFGGASVKARLLRNTSSEKTPLPKASKSSLRQQPDSYVGGTSNYTVKVSMERNAGGMNGAYGLKTASSRQTETSALADFLKNTGPPEPPVTRPPVAVKSKDSGFARLFVRRKKVEA</sequence>
<dbReference type="AlphaFoldDB" id="A0A395H004"/>
<organism evidence="2 3">
    <name type="scientific">Aspergillus ibericus CBS 121593</name>
    <dbReference type="NCBI Taxonomy" id="1448316"/>
    <lineage>
        <taxon>Eukaryota</taxon>
        <taxon>Fungi</taxon>
        <taxon>Dikarya</taxon>
        <taxon>Ascomycota</taxon>
        <taxon>Pezizomycotina</taxon>
        <taxon>Eurotiomycetes</taxon>
        <taxon>Eurotiomycetidae</taxon>
        <taxon>Eurotiales</taxon>
        <taxon>Aspergillaceae</taxon>
        <taxon>Aspergillus</taxon>
        <taxon>Aspergillus subgen. Circumdati</taxon>
    </lineage>
</organism>
<evidence type="ECO:0000313" key="3">
    <source>
        <dbReference type="Proteomes" id="UP000249402"/>
    </source>
</evidence>
<feature type="region of interest" description="Disordered" evidence="1">
    <location>
        <begin position="770"/>
        <end position="1153"/>
    </location>
</feature>
<feature type="compositionally biased region" description="Polar residues" evidence="1">
    <location>
        <begin position="801"/>
        <end position="821"/>
    </location>
</feature>
<feature type="compositionally biased region" description="Basic and acidic residues" evidence="1">
    <location>
        <begin position="773"/>
        <end position="784"/>
    </location>
</feature>
<feature type="compositionally biased region" description="Pro residues" evidence="1">
    <location>
        <begin position="1086"/>
        <end position="1096"/>
    </location>
</feature>
<dbReference type="Proteomes" id="UP000249402">
    <property type="component" value="Unassembled WGS sequence"/>
</dbReference>
<dbReference type="STRING" id="1448316.A0A395H004"/>
<feature type="region of interest" description="Disordered" evidence="1">
    <location>
        <begin position="327"/>
        <end position="360"/>
    </location>
</feature>
<keyword evidence="3" id="KW-1185">Reference proteome</keyword>
<protein>
    <submittedName>
        <fullName evidence="2">Uncharacterized protein</fullName>
    </submittedName>
</protein>
<feature type="compositionally biased region" description="Basic and acidic residues" evidence="1">
    <location>
        <begin position="898"/>
        <end position="907"/>
    </location>
</feature>
<accession>A0A395H004</accession>
<name>A0A395H004_9EURO</name>
<feature type="compositionally biased region" description="Low complexity" evidence="1">
    <location>
        <begin position="334"/>
        <end position="348"/>
    </location>
</feature>
<proteinExistence type="predicted"/>
<feature type="region of interest" description="Disordered" evidence="1">
    <location>
        <begin position="404"/>
        <end position="757"/>
    </location>
</feature>
<feature type="compositionally biased region" description="Basic and acidic residues" evidence="1">
    <location>
        <begin position="1068"/>
        <end position="1077"/>
    </location>
</feature>
<gene>
    <name evidence="2" type="ORF">BO80DRAFT_355522</name>
</gene>
<feature type="region of interest" description="Disordered" evidence="1">
    <location>
        <begin position="1"/>
        <end position="32"/>
    </location>
</feature>
<feature type="compositionally biased region" description="Polar residues" evidence="1">
    <location>
        <begin position="861"/>
        <end position="891"/>
    </location>
</feature>
<feature type="compositionally biased region" description="Low complexity" evidence="1">
    <location>
        <begin position="14"/>
        <end position="32"/>
    </location>
</feature>
<dbReference type="EMBL" id="KZ824437">
    <property type="protein sequence ID" value="RAL01146.1"/>
    <property type="molecule type" value="Genomic_DNA"/>
</dbReference>
<feature type="compositionally biased region" description="Acidic residues" evidence="1">
    <location>
        <begin position="1057"/>
        <end position="1067"/>
    </location>
</feature>